<evidence type="ECO:0000313" key="3">
    <source>
        <dbReference type="Proteomes" id="UP001634007"/>
    </source>
</evidence>
<name>A0ABD3KJR5_EUCGL</name>
<gene>
    <name evidence="2" type="ORF">ACJRO7_020534</name>
</gene>
<keyword evidence="3" id="KW-1185">Reference proteome</keyword>
<reference evidence="2 3" key="1">
    <citation type="submission" date="2024-11" db="EMBL/GenBank/DDBJ databases">
        <title>Chromosome-level genome assembly of Eucalyptus globulus Labill. provides insights into its genome evolution.</title>
        <authorList>
            <person name="Li X."/>
        </authorList>
    </citation>
    <scope>NUCLEOTIDE SEQUENCE [LARGE SCALE GENOMIC DNA]</scope>
    <source>
        <strain evidence="2">CL2024</strain>
        <tissue evidence="2">Fresh tender leaves</tissue>
    </source>
</reference>
<sequence length="127" mass="14399">MASRIANLSIAPTQAYFSMLSPQQAFLDLSLERESFSLKSNAMKSSNKRKRASEGAATSSVDRILEEAGSLDEGEVKKKLSEHYMLLHDIKENERLRSELDRTTRALSLYDEYKKQKKQKRGGKNVS</sequence>
<evidence type="ECO:0000313" key="2">
    <source>
        <dbReference type="EMBL" id="KAL3739149.1"/>
    </source>
</evidence>
<dbReference type="AlphaFoldDB" id="A0ABD3KJR5"/>
<organism evidence="2 3">
    <name type="scientific">Eucalyptus globulus</name>
    <name type="common">Tasmanian blue gum</name>
    <dbReference type="NCBI Taxonomy" id="34317"/>
    <lineage>
        <taxon>Eukaryota</taxon>
        <taxon>Viridiplantae</taxon>
        <taxon>Streptophyta</taxon>
        <taxon>Embryophyta</taxon>
        <taxon>Tracheophyta</taxon>
        <taxon>Spermatophyta</taxon>
        <taxon>Magnoliopsida</taxon>
        <taxon>eudicotyledons</taxon>
        <taxon>Gunneridae</taxon>
        <taxon>Pentapetalae</taxon>
        <taxon>rosids</taxon>
        <taxon>malvids</taxon>
        <taxon>Myrtales</taxon>
        <taxon>Myrtaceae</taxon>
        <taxon>Myrtoideae</taxon>
        <taxon>Eucalypteae</taxon>
        <taxon>Eucalyptus</taxon>
    </lineage>
</organism>
<comment type="caution">
    <text evidence="2">The sequence shown here is derived from an EMBL/GenBank/DDBJ whole genome shotgun (WGS) entry which is preliminary data.</text>
</comment>
<evidence type="ECO:0000256" key="1">
    <source>
        <dbReference type="SAM" id="MobiDB-lite"/>
    </source>
</evidence>
<dbReference type="Proteomes" id="UP001634007">
    <property type="component" value="Unassembled WGS sequence"/>
</dbReference>
<dbReference type="EMBL" id="JBJKBG010000005">
    <property type="protein sequence ID" value="KAL3739149.1"/>
    <property type="molecule type" value="Genomic_DNA"/>
</dbReference>
<accession>A0ABD3KJR5</accession>
<protein>
    <submittedName>
        <fullName evidence="2">Uncharacterized protein</fullName>
    </submittedName>
</protein>
<feature type="region of interest" description="Disordered" evidence="1">
    <location>
        <begin position="39"/>
        <end position="59"/>
    </location>
</feature>
<proteinExistence type="predicted"/>